<dbReference type="SUPFAM" id="SSF52540">
    <property type="entry name" value="P-loop containing nucleoside triphosphate hydrolases"/>
    <property type="match status" value="1"/>
</dbReference>
<dbReference type="RefSeq" id="WP_168058468.1">
    <property type="nucleotide sequence ID" value="NZ_VTOW01000001.1"/>
</dbReference>
<proteinExistence type="predicted"/>
<name>A0A7X6DNK5_9BACT</name>
<accession>A0A7X6DNK5</accession>
<evidence type="ECO:0000256" key="1">
    <source>
        <dbReference type="ARBA" id="ARBA00022741"/>
    </source>
</evidence>
<dbReference type="InterPro" id="IPR052381">
    <property type="entry name" value="AAA_domain_protein"/>
</dbReference>
<dbReference type="InterPro" id="IPR027417">
    <property type="entry name" value="P-loop_NTPase"/>
</dbReference>
<evidence type="ECO:0000259" key="3">
    <source>
        <dbReference type="Pfam" id="PF00004"/>
    </source>
</evidence>
<comment type="caution">
    <text evidence="4">The sequence shown here is derived from an EMBL/GenBank/DDBJ whole genome shotgun (WGS) entry which is preliminary data.</text>
</comment>
<keyword evidence="5" id="KW-1185">Reference proteome</keyword>
<organism evidence="4 5">
    <name type="scientific">Candidatus Manganitrophus noduliformans</name>
    <dbReference type="NCBI Taxonomy" id="2606439"/>
    <lineage>
        <taxon>Bacteria</taxon>
        <taxon>Pseudomonadati</taxon>
        <taxon>Nitrospirota</taxon>
        <taxon>Nitrospiria</taxon>
        <taxon>Candidatus Troglogloeales</taxon>
        <taxon>Candidatus Manganitrophaceae</taxon>
        <taxon>Candidatus Manganitrophus</taxon>
    </lineage>
</organism>
<dbReference type="AlphaFoldDB" id="A0A7X6DNK5"/>
<evidence type="ECO:0000313" key="5">
    <source>
        <dbReference type="Proteomes" id="UP000534783"/>
    </source>
</evidence>
<feature type="domain" description="ATPase AAA-type core" evidence="3">
    <location>
        <begin position="307"/>
        <end position="358"/>
    </location>
</feature>
<dbReference type="GO" id="GO:0016887">
    <property type="term" value="F:ATP hydrolysis activity"/>
    <property type="evidence" value="ECO:0007669"/>
    <property type="project" value="InterPro"/>
</dbReference>
<protein>
    <submittedName>
        <fullName evidence="4">AAA family ATPase</fullName>
    </submittedName>
</protein>
<dbReference type="GO" id="GO:0005524">
    <property type="term" value="F:ATP binding"/>
    <property type="evidence" value="ECO:0007669"/>
    <property type="project" value="UniProtKB-KW"/>
</dbReference>
<evidence type="ECO:0000313" key="4">
    <source>
        <dbReference type="EMBL" id="NKE70203.1"/>
    </source>
</evidence>
<dbReference type="Pfam" id="PF00004">
    <property type="entry name" value="AAA"/>
    <property type="match status" value="1"/>
</dbReference>
<sequence length="425" mass="45951">MTTSLIEQLRAARRVSVPLAAIITADPAETISAIQKSAADSPLVGWDIIRGMLGINEKGIDAVNAAVSGGASEGGLLGAEALTNNPIDALTRAEKLPEGTILFFHMAHRLLQGEGVSQAIWNLRDQFKRDNRMLVLLAPELTLPAELSQDVLLLEEPLPSAEDLARIIREVHAAADVPEPDPKTLERAVNAIRGLAAFPAEQVAAMSLTKKGVRISDLWDRKRQMIRQTPGLSVWDGPERFSNIGGVTYVKEFLTRILFGNAAPRAIVFIDEIEKHLGGVAGDTSGVSQAMLGTLLTYMSDRQTTGLIFIGPGGTAKSVVAKAAGREADIPTITFDMSGMKTAYVGSSEENMRRALRVVTAVSDNAVLFIATCNSIGALPPELRRRFSLGTFFFDLPSAEERKKIWEIYLKAYNLDPQPLPNDKG</sequence>
<reference evidence="4 5" key="1">
    <citation type="journal article" date="2020" name="Nature">
        <title>Bacterial chemolithoautotrophy via manganese oxidation.</title>
        <authorList>
            <person name="Yu H."/>
            <person name="Leadbetter J.R."/>
        </authorList>
    </citation>
    <scope>NUCLEOTIDE SEQUENCE [LARGE SCALE GENOMIC DNA]</scope>
    <source>
        <strain evidence="4 5">Mn-1</strain>
    </source>
</reference>
<evidence type="ECO:0000256" key="2">
    <source>
        <dbReference type="ARBA" id="ARBA00022840"/>
    </source>
</evidence>
<keyword evidence="2" id="KW-0067">ATP-binding</keyword>
<dbReference type="EMBL" id="VTOW01000001">
    <property type="protein sequence ID" value="NKE70203.1"/>
    <property type="molecule type" value="Genomic_DNA"/>
</dbReference>
<dbReference type="PANTHER" id="PTHR42960:SF1">
    <property type="entry name" value="YCF46 PROTEIN"/>
    <property type="match status" value="1"/>
</dbReference>
<keyword evidence="1" id="KW-0547">Nucleotide-binding</keyword>
<dbReference type="Proteomes" id="UP000534783">
    <property type="component" value="Unassembled WGS sequence"/>
</dbReference>
<dbReference type="InterPro" id="IPR003959">
    <property type="entry name" value="ATPase_AAA_core"/>
</dbReference>
<dbReference type="Gene3D" id="3.40.50.300">
    <property type="entry name" value="P-loop containing nucleotide triphosphate hydrolases"/>
    <property type="match status" value="2"/>
</dbReference>
<dbReference type="PANTHER" id="PTHR42960">
    <property type="entry name" value="YCF46 PROTEIN"/>
    <property type="match status" value="1"/>
</dbReference>
<gene>
    <name evidence="4" type="ORF">MNODULE_05525</name>
</gene>